<dbReference type="EC" id="6.3.2.31" evidence="10"/>
<evidence type="ECO:0000313" key="14">
    <source>
        <dbReference type="EMBL" id="OCB49363.1"/>
    </source>
</evidence>
<feature type="binding site" evidence="10">
    <location>
        <position position="296"/>
    </location>
    <ligand>
        <name>FMN</name>
        <dbReference type="ChEBI" id="CHEBI:58210"/>
    </ligand>
</feature>
<evidence type="ECO:0000313" key="15">
    <source>
        <dbReference type="Proteomes" id="UP000092683"/>
    </source>
</evidence>
<feature type="binding site" evidence="10">
    <location>
        <position position="159"/>
    </location>
    <ligand>
        <name>a divalent metal cation</name>
        <dbReference type="ChEBI" id="CHEBI:60240"/>
        <label>2</label>
    </ligand>
</feature>
<keyword evidence="9 10" id="KW-0511">Multifunctional enzyme</keyword>
<dbReference type="EC" id="1.3.8.17" evidence="10"/>
<dbReference type="InterPro" id="IPR019943">
    <property type="entry name" value="F420_FbiB_C"/>
</dbReference>
<dbReference type="InterPro" id="IPR008225">
    <property type="entry name" value="F420-0_g-glutamyl_ligase"/>
</dbReference>
<dbReference type="InterPro" id="IPR002847">
    <property type="entry name" value="F420-0_gamma-glut_ligase-dom"/>
</dbReference>
<evidence type="ECO:0000259" key="12">
    <source>
        <dbReference type="Pfam" id="PF00881"/>
    </source>
</evidence>
<dbReference type="NCBIfam" id="TIGR01916">
    <property type="entry name" value="F420_cofE"/>
    <property type="match status" value="1"/>
</dbReference>
<comment type="catalytic activity">
    <reaction evidence="10">
        <text>oxidized coenzyme F420-0 + FMN + H(+) = dehydro coenzyme F420-0 + FMNH2</text>
        <dbReference type="Rhea" id="RHEA:60360"/>
        <dbReference type="ChEBI" id="CHEBI:15378"/>
        <dbReference type="ChEBI" id="CHEBI:57618"/>
        <dbReference type="ChEBI" id="CHEBI:58210"/>
        <dbReference type="ChEBI" id="CHEBI:59907"/>
        <dbReference type="ChEBI" id="CHEBI:143705"/>
        <dbReference type="EC" id="1.3.8.17"/>
    </reaction>
</comment>
<dbReference type="CDD" id="cd20607">
    <property type="entry name" value="FbiB_C-like"/>
    <property type="match status" value="1"/>
</dbReference>
<dbReference type="InterPro" id="IPR029479">
    <property type="entry name" value="Nitroreductase"/>
</dbReference>
<accession>A0A1B9D327</accession>
<dbReference type="UniPathway" id="UPA00071"/>
<keyword evidence="5 10" id="KW-0630">Potassium</keyword>
<dbReference type="GO" id="GO:0005525">
    <property type="term" value="F:GTP binding"/>
    <property type="evidence" value="ECO:0007669"/>
    <property type="project" value="UniProtKB-KW"/>
</dbReference>
<evidence type="ECO:0000256" key="2">
    <source>
        <dbReference type="ARBA" id="ARBA00022723"/>
    </source>
</evidence>
<proteinExistence type="inferred from homology"/>
<comment type="catalytic activity">
    <reaction evidence="10">
        <text>oxidized coenzyme F420-0 + GTP + L-glutamate = oxidized coenzyme F420-1 + GDP + phosphate + H(+)</text>
        <dbReference type="Rhea" id="RHEA:30555"/>
        <dbReference type="ChEBI" id="CHEBI:15378"/>
        <dbReference type="ChEBI" id="CHEBI:29985"/>
        <dbReference type="ChEBI" id="CHEBI:37565"/>
        <dbReference type="ChEBI" id="CHEBI:43474"/>
        <dbReference type="ChEBI" id="CHEBI:58189"/>
        <dbReference type="ChEBI" id="CHEBI:59907"/>
        <dbReference type="ChEBI" id="CHEBI:59920"/>
        <dbReference type="EC" id="6.3.2.31"/>
    </reaction>
</comment>
<feature type="binding site" evidence="10">
    <location>
        <position position="444"/>
    </location>
    <ligand>
        <name>FMN</name>
        <dbReference type="ChEBI" id="CHEBI:58210"/>
    </ligand>
</feature>
<dbReference type="AlphaFoldDB" id="A0A1B9D327"/>
<keyword evidence="2 10" id="KW-0479">Metal-binding</keyword>
<comment type="catalytic activity">
    <reaction evidence="10">
        <text>oxidized coenzyme F420-1 + GTP + L-glutamate = oxidized coenzyme F420-2 + GDP + phosphate + H(+)</text>
        <dbReference type="Rhea" id="RHEA:30523"/>
        <dbReference type="ChEBI" id="CHEBI:15378"/>
        <dbReference type="ChEBI" id="CHEBI:29985"/>
        <dbReference type="ChEBI" id="CHEBI:37565"/>
        <dbReference type="ChEBI" id="CHEBI:43474"/>
        <dbReference type="ChEBI" id="CHEBI:57922"/>
        <dbReference type="ChEBI" id="CHEBI:58189"/>
        <dbReference type="ChEBI" id="CHEBI:59920"/>
        <dbReference type="EC" id="6.3.2.34"/>
    </reaction>
</comment>
<dbReference type="PANTHER" id="PTHR47917">
    <property type="match status" value="1"/>
</dbReference>
<dbReference type="InterPro" id="IPR000415">
    <property type="entry name" value="Nitroreductase-like"/>
</dbReference>
<comment type="catalytic activity">
    <reaction evidence="10">
        <text>oxidized coenzyme F420-(gamma-L-Glu)(n) + GTP + L-glutamate = oxidized coenzyme F420-(gamma-L-Glu)(n+1) + GDP + phosphate + H(+)</text>
        <dbReference type="Rhea" id="RHEA:51236"/>
        <dbReference type="Rhea" id="RHEA-COMP:12939"/>
        <dbReference type="Rhea" id="RHEA-COMP:12940"/>
        <dbReference type="ChEBI" id="CHEBI:15378"/>
        <dbReference type="ChEBI" id="CHEBI:29985"/>
        <dbReference type="ChEBI" id="CHEBI:37565"/>
        <dbReference type="ChEBI" id="CHEBI:43474"/>
        <dbReference type="ChEBI" id="CHEBI:58189"/>
        <dbReference type="ChEBI" id="CHEBI:133980"/>
    </reaction>
</comment>
<dbReference type="EMBL" id="MBEE01000182">
    <property type="protein sequence ID" value="OCB49363.1"/>
    <property type="molecule type" value="Genomic_DNA"/>
</dbReference>
<feature type="compositionally biased region" description="Basic and acidic residues" evidence="11">
    <location>
        <begin position="441"/>
        <end position="456"/>
    </location>
</feature>
<feature type="binding site" evidence="10">
    <location>
        <position position="117"/>
    </location>
    <ligand>
        <name>a divalent metal cation</name>
        <dbReference type="ChEBI" id="CHEBI:60240"/>
        <label>1</label>
    </ligand>
</feature>
<evidence type="ECO:0000256" key="8">
    <source>
        <dbReference type="ARBA" id="ARBA00023211"/>
    </source>
</evidence>
<comment type="similarity">
    <text evidence="10">In the N-terminal section; belongs to the CofE family.</text>
</comment>
<feature type="region of interest" description="Disordered" evidence="11">
    <location>
        <begin position="437"/>
        <end position="456"/>
    </location>
</feature>
<dbReference type="GO" id="GO:0052890">
    <property type="term" value="F:oxidoreductase activity, acting on the CH-CH group of donors, with a flavin as acceptor"/>
    <property type="evidence" value="ECO:0007669"/>
    <property type="project" value="UniProtKB-UniRule"/>
</dbReference>
<feature type="region of interest" description="Dehydro-coenzyme F420-0 reductase" evidence="10">
    <location>
        <begin position="253"/>
        <end position="456"/>
    </location>
</feature>
<dbReference type="PANTHER" id="PTHR47917:SF1">
    <property type="entry name" value="COENZYME F420:L-GLUTAMATE LIGASE"/>
    <property type="match status" value="1"/>
</dbReference>
<feature type="binding site" evidence="10">
    <location>
        <position position="63"/>
    </location>
    <ligand>
        <name>GTP</name>
        <dbReference type="ChEBI" id="CHEBI:37565"/>
    </ligand>
</feature>
<organism evidence="14 15">
    <name type="scientific">Mycobacterium malmoense</name>
    <dbReference type="NCBI Taxonomy" id="1780"/>
    <lineage>
        <taxon>Bacteria</taxon>
        <taxon>Bacillati</taxon>
        <taxon>Actinomycetota</taxon>
        <taxon>Actinomycetes</taxon>
        <taxon>Mycobacteriales</taxon>
        <taxon>Mycobacteriaceae</taxon>
        <taxon>Mycobacterium</taxon>
    </lineage>
</organism>
<feature type="binding site" evidence="10">
    <location>
        <position position="120"/>
    </location>
    <ligand>
        <name>GTP</name>
        <dbReference type="ChEBI" id="CHEBI:37565"/>
    </ligand>
</feature>
<dbReference type="HAMAP" id="MF_01259">
    <property type="entry name" value="F420_ligase_FbiB"/>
    <property type="match status" value="1"/>
</dbReference>
<evidence type="ECO:0000256" key="9">
    <source>
        <dbReference type="ARBA" id="ARBA00023268"/>
    </source>
</evidence>
<dbReference type="OrthoDB" id="9788295at2"/>
<reference evidence="14 15" key="1">
    <citation type="submission" date="2016-06" db="EMBL/GenBank/DDBJ databases">
        <authorList>
            <person name="Kjaerup R.B."/>
            <person name="Dalgaard T.S."/>
            <person name="Juul-Madsen H.R."/>
        </authorList>
    </citation>
    <scope>NUCLEOTIDE SEQUENCE [LARGE SCALE GENOMIC DNA]</scope>
    <source>
        <strain evidence="14 15">E3012</strain>
    </source>
</reference>
<evidence type="ECO:0000256" key="6">
    <source>
        <dbReference type="ARBA" id="ARBA00023002"/>
    </source>
</evidence>
<dbReference type="GO" id="GO:0046872">
    <property type="term" value="F:metal ion binding"/>
    <property type="evidence" value="ECO:0007669"/>
    <property type="project" value="UniProtKB-KW"/>
</dbReference>
<dbReference type="GO" id="GO:0052618">
    <property type="term" value="F:coenzyme F420-0:L-glutamate ligase activity"/>
    <property type="evidence" value="ECO:0007669"/>
    <property type="project" value="UniProtKB-UniRule"/>
</dbReference>
<evidence type="ECO:0000256" key="11">
    <source>
        <dbReference type="SAM" id="MobiDB-lite"/>
    </source>
</evidence>
<keyword evidence="4 10" id="KW-0460">Magnesium</keyword>
<keyword evidence="3 10" id="KW-0547">Nucleotide-binding</keyword>
<evidence type="ECO:0000259" key="13">
    <source>
        <dbReference type="Pfam" id="PF01996"/>
    </source>
</evidence>
<dbReference type="RefSeq" id="WP_065482403.1">
    <property type="nucleotide sequence ID" value="NZ_MBEE01000182.1"/>
</dbReference>
<comment type="function">
    <text evidence="10">Bifunctional enzyme that catalyzes the GTP-dependent successive addition of multiple gamma-linked L-glutamates to the L-lactyl phosphodiester of 7,8-didemethyl-8-hydroxy-5-deazariboflavin (F420-0) to form polyglutamated F420 derivatives, and the FMNH2-dependent reduction of dehydro-F420-0 to form F420-0.</text>
</comment>
<dbReference type="Gene3D" id="3.40.109.10">
    <property type="entry name" value="NADH Oxidase"/>
    <property type="match status" value="1"/>
</dbReference>
<feature type="binding site" evidence="10">
    <location>
        <position position="58"/>
    </location>
    <ligand>
        <name>GTP</name>
        <dbReference type="ChEBI" id="CHEBI:37565"/>
    </ligand>
</feature>
<dbReference type="Pfam" id="PF00881">
    <property type="entry name" value="Nitroreductase"/>
    <property type="match status" value="1"/>
</dbReference>
<dbReference type="SUPFAM" id="SSF55469">
    <property type="entry name" value="FMN-dependent nitroreductase-like"/>
    <property type="match status" value="1"/>
</dbReference>
<comment type="caution">
    <text evidence="14">The sequence shown here is derived from an EMBL/GenBank/DDBJ whole genome shotgun (WGS) entry which is preliminary data.</text>
</comment>
<dbReference type="NCBIfam" id="NF009810">
    <property type="entry name" value="PRK13294.1"/>
    <property type="match status" value="1"/>
</dbReference>
<feature type="binding site" evidence="10">
    <location>
        <begin position="268"/>
        <end position="272"/>
    </location>
    <ligand>
        <name>FMN</name>
        <dbReference type="ChEBI" id="CHEBI:58210"/>
    </ligand>
</feature>
<dbReference type="InterPro" id="IPR023661">
    <property type="entry name" value="FbiB"/>
</dbReference>
<gene>
    <name evidence="10" type="primary">fbiB</name>
    <name evidence="14" type="ORF">A5677_24660</name>
</gene>
<dbReference type="FunFam" id="3.40.109.10:FF:000009">
    <property type="entry name" value="Coenzyme F420:L-glutamate ligase"/>
    <property type="match status" value="1"/>
</dbReference>
<evidence type="ECO:0000256" key="5">
    <source>
        <dbReference type="ARBA" id="ARBA00022958"/>
    </source>
</evidence>
<dbReference type="Gene3D" id="3.90.1660.10">
    <property type="entry name" value="CofE-like domain"/>
    <property type="match status" value="1"/>
</dbReference>
<name>A0A1B9D327_MYCMA</name>
<comment type="pathway">
    <text evidence="10">Cofactor biosynthesis; coenzyme F420 biosynthesis.</text>
</comment>
<feature type="domain" description="Nitroreductase" evidence="12">
    <location>
        <begin position="268"/>
        <end position="436"/>
    </location>
</feature>
<evidence type="ECO:0000256" key="1">
    <source>
        <dbReference type="ARBA" id="ARBA00022598"/>
    </source>
</evidence>
<dbReference type="NCBIfam" id="TIGR03553">
    <property type="entry name" value="F420_FbiB_CTERM"/>
    <property type="match status" value="1"/>
</dbReference>
<dbReference type="GO" id="GO:0052619">
    <property type="term" value="F:coenzyme F420-1:gamma-L-glutamate ligase activity"/>
    <property type="evidence" value="ECO:0007669"/>
    <property type="project" value="UniProtKB-UniRule"/>
</dbReference>
<sequence length="456" mass="48025">MSGAGSASPPSGEHGTGAAIEILPVAGLPEFRPGDDLTAALAAAAPWLRDGDVVVVTSKAVSKCEGRLVPAPRDAEARDELRRKLVDAEAVRVLARKGRTLITENRIGLIQAAAGVDGSNVGRDELALLPVDPDGSAAALRAGLRDRLGVDVAVVITDTMGRAWRNGQTDAAVGSAGLAVLHGYAGAVDKHGNELVVTEIAVADEVAAAADLVKGKLTAMPVAVVRGLSFSDDGSTARQLLRPGEEDLFWLGTAEALDMGRRQAQLLRRSVRRFSAEPVAPELIEAAVADALTAPAPHHTRPVRFVWLQTRDVRLRLLDRMKDKWRSDLAGDGRPADSVERRVARGQILYDAPEVVIPMLVPEGAHAYPDAARTRAEHTMFTVAVGAAVQGLLVALAVRGMGSCWIGSTIFAADLVRAELDLPADWEPLGAVAIGYPEEPAGPRDAADPGDLLLRK</sequence>
<comment type="cofactor">
    <cofactor evidence="10">
        <name>Mg(2+)</name>
        <dbReference type="ChEBI" id="CHEBI:18420"/>
    </cofactor>
    <cofactor evidence="10">
        <name>Mn(2+)</name>
        <dbReference type="ChEBI" id="CHEBI:29035"/>
    </cofactor>
    <text evidence="10">Binds 2 divalent metal cations per subunit. The ions could be magnesium and/or manganese.</text>
</comment>
<feature type="binding site" evidence="10">
    <location>
        <position position="328"/>
    </location>
    <ligand>
        <name>coenzyme F420-(gamma-Glu)n</name>
        <dbReference type="ChEBI" id="CHEBI:133980"/>
    </ligand>
</feature>
<keyword evidence="6 10" id="KW-0560">Oxidoreductase</keyword>
<dbReference type="Pfam" id="PF01996">
    <property type="entry name" value="F420_ligase"/>
    <property type="match status" value="1"/>
</dbReference>
<feature type="binding site" evidence="10">
    <location>
        <begin position="28"/>
        <end position="31"/>
    </location>
    <ligand>
        <name>GTP</name>
        <dbReference type="ChEBI" id="CHEBI:37565"/>
    </ligand>
</feature>
<evidence type="ECO:0000256" key="10">
    <source>
        <dbReference type="HAMAP-Rule" id="MF_01259"/>
    </source>
</evidence>
<evidence type="ECO:0000256" key="3">
    <source>
        <dbReference type="ARBA" id="ARBA00022741"/>
    </source>
</evidence>
<evidence type="ECO:0000256" key="7">
    <source>
        <dbReference type="ARBA" id="ARBA00023134"/>
    </source>
</evidence>
<keyword evidence="8 10" id="KW-0464">Manganese</keyword>
<dbReference type="EC" id="6.3.2.34" evidence="10"/>
<feature type="binding site" evidence="10">
    <location>
        <position position="158"/>
    </location>
    <ligand>
        <name>a divalent metal cation</name>
        <dbReference type="ChEBI" id="CHEBI:60240"/>
        <label>1</label>
    </ligand>
</feature>
<feature type="binding site" evidence="10">
    <location>
        <position position="407"/>
    </location>
    <ligand>
        <name>FMN</name>
        <dbReference type="ChEBI" id="CHEBI:58210"/>
    </ligand>
</feature>
<evidence type="ECO:0000256" key="4">
    <source>
        <dbReference type="ARBA" id="ARBA00022842"/>
    </source>
</evidence>
<dbReference type="Proteomes" id="UP000092683">
    <property type="component" value="Unassembled WGS sequence"/>
</dbReference>
<feature type="region of interest" description="Coenzyme F420:L-glutamate ligase" evidence="10">
    <location>
        <begin position="1"/>
        <end position="252"/>
    </location>
</feature>
<comment type="cofactor">
    <cofactor evidence="10">
        <name>K(+)</name>
        <dbReference type="ChEBI" id="CHEBI:29103"/>
    </cofactor>
    <text evidence="10">Monovalent cation. The ion could be potassium.</text>
</comment>
<keyword evidence="1 10" id="KW-0436">Ligase</keyword>
<dbReference type="SUPFAM" id="SSF144010">
    <property type="entry name" value="CofE-like"/>
    <property type="match status" value="1"/>
</dbReference>
<keyword evidence="7 10" id="KW-0342">GTP-binding</keyword>
<feature type="domain" description="Coenzyme F420:L-glutamate ligase-like" evidence="13">
    <location>
        <begin position="28"/>
        <end position="227"/>
    </location>
</feature>
<dbReference type="GO" id="GO:0052645">
    <property type="term" value="P:F420-0 metabolic process"/>
    <property type="evidence" value="ECO:0007669"/>
    <property type="project" value="UniProtKB-UniRule"/>
</dbReference>
<dbReference type="Gene3D" id="3.30.1330.100">
    <property type="entry name" value="CofE-like"/>
    <property type="match status" value="1"/>
</dbReference>
<protein>
    <recommendedName>
        <fullName evidence="10">Bifunctional F420 biosynthesis protein FbiB</fullName>
    </recommendedName>
    <domain>
        <recommendedName>
            <fullName evidence="10">Coenzyme F420:L-glutamate ligase</fullName>
            <ecNumber evidence="10">6.3.2.31</ecNumber>
            <ecNumber evidence="10">6.3.2.34</ecNumber>
        </recommendedName>
        <alternativeName>
            <fullName evidence="10">Coenzyme F420-0:L-glutamate ligase</fullName>
        </alternativeName>
        <alternativeName>
            <fullName evidence="10">Coenzyme F420-1:gamma-L-glutamate ligase</fullName>
        </alternativeName>
    </domain>
    <domain>
        <recommendedName>
            <fullName evidence="10">Dehydro-coenzyme F420-0 reductase</fullName>
            <ecNumber evidence="10">1.3.8.17</ecNumber>
        </recommendedName>
    </domain>
</protein>